<evidence type="ECO:0000313" key="2">
    <source>
        <dbReference type="Proteomes" id="UP000598297"/>
    </source>
</evidence>
<evidence type="ECO:0000313" key="1">
    <source>
        <dbReference type="EMBL" id="NBE54004.1"/>
    </source>
</evidence>
<reference evidence="1" key="1">
    <citation type="submission" date="2020-01" db="EMBL/GenBank/DDBJ databases">
        <title>Whole-genome analyses of novel actinobacteria.</title>
        <authorList>
            <person name="Sahin N."/>
        </authorList>
    </citation>
    <scope>NUCLEOTIDE SEQUENCE</scope>
    <source>
        <strain evidence="1">YC537</strain>
    </source>
</reference>
<dbReference type="AlphaFoldDB" id="A0A964URG0"/>
<dbReference type="OrthoDB" id="9874974at2"/>
<keyword evidence="2" id="KW-1185">Reference proteome</keyword>
<comment type="caution">
    <text evidence="1">The sequence shown here is derived from an EMBL/GenBank/DDBJ whole genome shotgun (WGS) entry which is preliminary data.</text>
</comment>
<gene>
    <name evidence="1" type="ORF">GUY60_21800</name>
</gene>
<dbReference type="Proteomes" id="UP000598297">
    <property type="component" value="Unassembled WGS sequence"/>
</dbReference>
<name>A0A964URG0_9ACTN</name>
<dbReference type="RefSeq" id="WP_161700408.1">
    <property type="nucleotide sequence ID" value="NZ_JAAAHS010000182.1"/>
</dbReference>
<protein>
    <submittedName>
        <fullName evidence="1">Uncharacterized protein</fullName>
    </submittedName>
</protein>
<proteinExistence type="predicted"/>
<sequence length="172" mass="19523">MTSGIPVDTKHVRRRRLRAAAKVRARRVETALDRARFRAAQALAPDPEGVLARRDAVRDAEREVRELDADGRVFTRRDTGAQVRTRDLAAADPVPHMSRSDRYEVECLTHRGDPLFFDDAGAAARAARRSDVWCEGCRRLEQALRPARVPALRPVLLRSMRGWAWNGLHRRA</sequence>
<organism evidence="1 2">
    <name type="scientific">Streptomyces boluensis</name>
    <dbReference type="NCBI Taxonomy" id="1775135"/>
    <lineage>
        <taxon>Bacteria</taxon>
        <taxon>Bacillati</taxon>
        <taxon>Actinomycetota</taxon>
        <taxon>Actinomycetes</taxon>
        <taxon>Kitasatosporales</taxon>
        <taxon>Streptomycetaceae</taxon>
        <taxon>Streptomyces</taxon>
    </lineage>
</organism>
<dbReference type="EMBL" id="JAAAHS010000182">
    <property type="protein sequence ID" value="NBE54004.1"/>
    <property type="molecule type" value="Genomic_DNA"/>
</dbReference>
<accession>A0A964URG0</accession>